<gene>
    <name evidence="2" type="ORF">COV95_01595</name>
</gene>
<keyword evidence="1" id="KW-0472">Membrane</keyword>
<feature type="transmembrane region" description="Helical" evidence="1">
    <location>
        <begin position="50"/>
        <end position="73"/>
    </location>
</feature>
<evidence type="ECO:0000313" key="2">
    <source>
        <dbReference type="EMBL" id="PIQ66909.1"/>
    </source>
</evidence>
<reference evidence="2 3" key="1">
    <citation type="submission" date="2017-09" db="EMBL/GenBank/DDBJ databases">
        <title>Depth-based differentiation of microbial function through sediment-hosted aquifers and enrichment of novel symbionts in the deep terrestrial subsurface.</title>
        <authorList>
            <person name="Probst A.J."/>
            <person name="Ladd B."/>
            <person name="Jarett J.K."/>
            <person name="Geller-Mcgrath D.E."/>
            <person name="Sieber C.M."/>
            <person name="Emerson J.B."/>
            <person name="Anantharaman K."/>
            <person name="Thomas B.C."/>
            <person name="Malmstrom R."/>
            <person name="Stieglmeier M."/>
            <person name="Klingl A."/>
            <person name="Woyke T."/>
            <person name="Ryan C.M."/>
            <person name="Banfield J.F."/>
        </authorList>
    </citation>
    <scope>NUCLEOTIDE SEQUENCE [LARGE SCALE GENOMIC DNA]</scope>
    <source>
        <strain evidence="2">CG11_big_fil_rev_8_21_14_0_20_40_24</strain>
    </source>
</reference>
<evidence type="ECO:0000256" key="1">
    <source>
        <dbReference type="SAM" id="Phobius"/>
    </source>
</evidence>
<keyword evidence="1" id="KW-1133">Transmembrane helix</keyword>
<accession>A0A2H0K6L9</accession>
<name>A0A2H0K6L9_9BACT</name>
<protein>
    <recommendedName>
        <fullName evidence="4">DoxX family protein</fullName>
    </recommendedName>
</protein>
<proteinExistence type="predicted"/>
<keyword evidence="1" id="KW-0812">Transmembrane</keyword>
<comment type="caution">
    <text evidence="2">The sequence shown here is derived from an EMBL/GenBank/DDBJ whole genome shotgun (WGS) entry which is preliminary data.</text>
</comment>
<organism evidence="2 3">
    <name type="scientific">Candidatus Zambryskibacteria bacterium CG11_big_fil_rev_8_21_14_0_20_40_24</name>
    <dbReference type="NCBI Taxonomy" id="1975116"/>
    <lineage>
        <taxon>Bacteria</taxon>
        <taxon>Candidatus Zambryskiibacteriota</taxon>
    </lineage>
</organism>
<sequence>MWKQILSSPQIPLRVGLAFTYLYSGLGLVTKPQNWYGFAPTWFVDLVENFISINTFLRVQGVAELILGILLLSWFLKPKFIFIVAVLGTLQILSIIIFAGIDLITFRDIGLLGAWLTLMSIYSTLYKNTKES</sequence>
<dbReference type="EMBL" id="PCVC01000048">
    <property type="protein sequence ID" value="PIQ66909.1"/>
    <property type="molecule type" value="Genomic_DNA"/>
</dbReference>
<dbReference type="AlphaFoldDB" id="A0A2H0K6L9"/>
<feature type="transmembrane region" description="Helical" evidence="1">
    <location>
        <begin position="109"/>
        <end position="126"/>
    </location>
</feature>
<feature type="transmembrane region" description="Helical" evidence="1">
    <location>
        <begin position="12"/>
        <end position="30"/>
    </location>
</feature>
<feature type="transmembrane region" description="Helical" evidence="1">
    <location>
        <begin position="80"/>
        <end position="103"/>
    </location>
</feature>
<dbReference type="Proteomes" id="UP000229834">
    <property type="component" value="Unassembled WGS sequence"/>
</dbReference>
<evidence type="ECO:0008006" key="4">
    <source>
        <dbReference type="Google" id="ProtNLM"/>
    </source>
</evidence>
<evidence type="ECO:0000313" key="3">
    <source>
        <dbReference type="Proteomes" id="UP000229834"/>
    </source>
</evidence>